<accession>R7ZKT2</accession>
<dbReference type="OrthoDB" id="4732370at2"/>
<evidence type="ECO:0000259" key="6">
    <source>
        <dbReference type="Pfam" id="PF07291"/>
    </source>
</evidence>
<evidence type="ECO:0000256" key="2">
    <source>
        <dbReference type="ARBA" id="ARBA00022692"/>
    </source>
</evidence>
<sequence length="134" mass="14801">MNPISYLFIRLGIGVSMFGHGLVRLPKLTAFSDKMVSDFGDSMLPELLVRPFSLAIPFVEFLLGVCLLLGYKSTWTAVAGATFMLCLMLGTAAIENWSAYPSQMIHLGFFVILLQFMAANTLSLDDYLSNKPTH</sequence>
<evidence type="ECO:0000256" key="1">
    <source>
        <dbReference type="ARBA" id="ARBA00004141"/>
    </source>
</evidence>
<evidence type="ECO:0000256" key="5">
    <source>
        <dbReference type="SAM" id="Phobius"/>
    </source>
</evidence>
<dbReference type="Proteomes" id="UP000013909">
    <property type="component" value="Unassembled WGS sequence"/>
</dbReference>
<dbReference type="AlphaFoldDB" id="R7ZKT2"/>
<feature type="transmembrane region" description="Helical" evidence="5">
    <location>
        <begin position="77"/>
        <end position="97"/>
    </location>
</feature>
<evidence type="ECO:0000256" key="3">
    <source>
        <dbReference type="ARBA" id="ARBA00022989"/>
    </source>
</evidence>
<keyword evidence="3 5" id="KW-1133">Transmembrane helix</keyword>
<reference evidence="7 8" key="1">
    <citation type="submission" date="2013-02" db="EMBL/GenBank/DDBJ databases">
        <title>A novel strain isolated from Lonar lake, Maharashtra, India.</title>
        <authorList>
            <person name="Singh A."/>
        </authorList>
    </citation>
    <scope>NUCLEOTIDE SEQUENCE [LARGE SCALE GENOMIC DNA]</scope>
    <source>
        <strain evidence="7 8">AK24</strain>
    </source>
</reference>
<name>R7ZKT2_9BACT</name>
<dbReference type="STRING" id="1232681.ADIS_4814"/>
<feature type="domain" description="Methylamine utilisation protein MauE" evidence="6">
    <location>
        <begin position="6"/>
        <end position="93"/>
    </location>
</feature>
<gene>
    <name evidence="7" type="ORF">ADIS_4814</name>
</gene>
<dbReference type="GO" id="GO:0030416">
    <property type="term" value="P:methylamine metabolic process"/>
    <property type="evidence" value="ECO:0007669"/>
    <property type="project" value="InterPro"/>
</dbReference>
<keyword evidence="4 5" id="KW-0472">Membrane</keyword>
<evidence type="ECO:0000313" key="7">
    <source>
        <dbReference type="EMBL" id="EON74703.1"/>
    </source>
</evidence>
<dbReference type="RefSeq" id="WP_010856925.1">
    <property type="nucleotide sequence ID" value="NZ_AQHR01000126.1"/>
</dbReference>
<protein>
    <recommendedName>
        <fullName evidence="6">Methylamine utilisation protein MauE domain-containing protein</fullName>
    </recommendedName>
</protein>
<keyword evidence="2 5" id="KW-0812">Transmembrane</keyword>
<keyword evidence="8" id="KW-1185">Reference proteome</keyword>
<feature type="transmembrane region" description="Helical" evidence="5">
    <location>
        <begin position="47"/>
        <end position="71"/>
    </location>
</feature>
<dbReference type="EMBL" id="AQHR01000126">
    <property type="protein sequence ID" value="EON74703.1"/>
    <property type="molecule type" value="Genomic_DNA"/>
</dbReference>
<evidence type="ECO:0000313" key="8">
    <source>
        <dbReference type="Proteomes" id="UP000013909"/>
    </source>
</evidence>
<dbReference type="PATRIC" id="fig|1288963.3.peg.4802"/>
<feature type="transmembrane region" description="Helical" evidence="5">
    <location>
        <begin position="104"/>
        <end position="124"/>
    </location>
</feature>
<dbReference type="InterPro" id="IPR009908">
    <property type="entry name" value="Methylamine_util_MauE"/>
</dbReference>
<dbReference type="Pfam" id="PF07291">
    <property type="entry name" value="MauE"/>
    <property type="match status" value="1"/>
</dbReference>
<organism evidence="7 8">
    <name type="scientific">Lunatimonas lonarensis</name>
    <dbReference type="NCBI Taxonomy" id="1232681"/>
    <lineage>
        <taxon>Bacteria</taxon>
        <taxon>Pseudomonadati</taxon>
        <taxon>Bacteroidota</taxon>
        <taxon>Cytophagia</taxon>
        <taxon>Cytophagales</taxon>
        <taxon>Cyclobacteriaceae</taxon>
    </lineage>
</organism>
<proteinExistence type="predicted"/>
<dbReference type="GO" id="GO:0016020">
    <property type="term" value="C:membrane"/>
    <property type="evidence" value="ECO:0007669"/>
    <property type="project" value="UniProtKB-SubCell"/>
</dbReference>
<comment type="caution">
    <text evidence="7">The sequence shown here is derived from an EMBL/GenBank/DDBJ whole genome shotgun (WGS) entry which is preliminary data.</text>
</comment>
<comment type="subcellular location">
    <subcellularLocation>
        <location evidence="1">Membrane</location>
        <topology evidence="1">Multi-pass membrane protein</topology>
    </subcellularLocation>
</comment>
<evidence type="ECO:0000256" key="4">
    <source>
        <dbReference type="ARBA" id="ARBA00023136"/>
    </source>
</evidence>
<feature type="transmembrane region" description="Helical" evidence="5">
    <location>
        <begin position="6"/>
        <end position="26"/>
    </location>
</feature>